<dbReference type="EMBL" id="NBSK02000001">
    <property type="protein sequence ID" value="KAJ0227866.1"/>
    <property type="molecule type" value="Genomic_DNA"/>
</dbReference>
<proteinExistence type="predicted"/>
<sequence length="169" mass="19656">MDKERDLVMIDGKICDHYAHIWHYIKPRFHFESRSWCQPGCKKITFLELKIGWTRGYIKVIGLDGSFLKRCTNDEDKIELGVKFIVHNPKQKWNHLNPKIGKCDWAKQRALVMIDEIIRSNPGSTLKVGVGVNLDVKNYFHSFQALKIGWTRGYIKVIGLDGSFLKRPI</sequence>
<protein>
    <submittedName>
        <fullName evidence="1">Uncharacterized protein</fullName>
    </submittedName>
</protein>
<keyword evidence="2" id="KW-1185">Reference proteome</keyword>
<dbReference type="AlphaFoldDB" id="A0A9R1WM08"/>
<organism evidence="1 2">
    <name type="scientific">Lactuca sativa</name>
    <name type="common">Garden lettuce</name>
    <dbReference type="NCBI Taxonomy" id="4236"/>
    <lineage>
        <taxon>Eukaryota</taxon>
        <taxon>Viridiplantae</taxon>
        <taxon>Streptophyta</taxon>
        <taxon>Embryophyta</taxon>
        <taxon>Tracheophyta</taxon>
        <taxon>Spermatophyta</taxon>
        <taxon>Magnoliopsida</taxon>
        <taxon>eudicotyledons</taxon>
        <taxon>Gunneridae</taxon>
        <taxon>Pentapetalae</taxon>
        <taxon>asterids</taxon>
        <taxon>campanulids</taxon>
        <taxon>Asterales</taxon>
        <taxon>Asteraceae</taxon>
        <taxon>Cichorioideae</taxon>
        <taxon>Cichorieae</taxon>
        <taxon>Lactucinae</taxon>
        <taxon>Lactuca</taxon>
    </lineage>
</organism>
<evidence type="ECO:0000313" key="2">
    <source>
        <dbReference type="Proteomes" id="UP000235145"/>
    </source>
</evidence>
<dbReference type="Proteomes" id="UP000235145">
    <property type="component" value="Unassembled WGS sequence"/>
</dbReference>
<reference evidence="1 2" key="1">
    <citation type="journal article" date="2017" name="Nat. Commun.">
        <title>Genome assembly with in vitro proximity ligation data and whole-genome triplication in lettuce.</title>
        <authorList>
            <person name="Reyes-Chin-Wo S."/>
            <person name="Wang Z."/>
            <person name="Yang X."/>
            <person name="Kozik A."/>
            <person name="Arikit S."/>
            <person name="Song C."/>
            <person name="Xia L."/>
            <person name="Froenicke L."/>
            <person name="Lavelle D.O."/>
            <person name="Truco M.J."/>
            <person name="Xia R."/>
            <person name="Zhu S."/>
            <person name="Xu C."/>
            <person name="Xu H."/>
            <person name="Xu X."/>
            <person name="Cox K."/>
            <person name="Korf I."/>
            <person name="Meyers B.C."/>
            <person name="Michelmore R.W."/>
        </authorList>
    </citation>
    <scope>NUCLEOTIDE SEQUENCE [LARGE SCALE GENOMIC DNA]</scope>
    <source>
        <strain evidence="2">cv. Salinas</strain>
        <tissue evidence="1">Seedlings</tissue>
    </source>
</reference>
<name>A0A9R1WM08_LACSA</name>
<gene>
    <name evidence="1" type="ORF">LSAT_V11C100044320</name>
</gene>
<comment type="caution">
    <text evidence="1">The sequence shown here is derived from an EMBL/GenBank/DDBJ whole genome shotgun (WGS) entry which is preliminary data.</text>
</comment>
<accession>A0A9R1WM08</accession>
<evidence type="ECO:0000313" key="1">
    <source>
        <dbReference type="EMBL" id="KAJ0227866.1"/>
    </source>
</evidence>